<dbReference type="Pfam" id="PF00092">
    <property type="entry name" value="VWA"/>
    <property type="match status" value="1"/>
</dbReference>
<dbReference type="PROSITE" id="PS50234">
    <property type="entry name" value="VWFA"/>
    <property type="match status" value="1"/>
</dbReference>
<dbReference type="InterPro" id="IPR036465">
    <property type="entry name" value="vWFA_dom_sf"/>
</dbReference>
<feature type="non-terminal residue" evidence="2">
    <location>
        <position position="442"/>
    </location>
</feature>
<evidence type="ECO:0000259" key="1">
    <source>
        <dbReference type="PROSITE" id="PS50234"/>
    </source>
</evidence>
<dbReference type="Gene3D" id="3.40.50.410">
    <property type="entry name" value="von Willebrand factor, type A domain"/>
    <property type="match status" value="1"/>
</dbReference>
<dbReference type="InterPro" id="IPR002035">
    <property type="entry name" value="VWF_A"/>
</dbReference>
<evidence type="ECO:0000313" key="2">
    <source>
        <dbReference type="EMBL" id="CAE8740655.1"/>
    </source>
</evidence>
<dbReference type="PANTHER" id="PTHR10579">
    <property type="entry name" value="CALCIUM-ACTIVATED CHLORIDE CHANNEL REGULATOR"/>
    <property type="match status" value="1"/>
</dbReference>
<feature type="domain" description="VWFA" evidence="1">
    <location>
        <begin position="45"/>
        <end position="243"/>
    </location>
</feature>
<dbReference type="Pfam" id="PF14624">
    <property type="entry name" value="Vwaint"/>
    <property type="match status" value="1"/>
</dbReference>
<dbReference type="SMART" id="SM00327">
    <property type="entry name" value="VWA"/>
    <property type="match status" value="1"/>
</dbReference>
<sequence length="442" mass="46785">ATKMSTSGDLSLVVSSGQPGTGGLKGTPVLISVQPPPGTGRTPSDICCVIDVSWSMTMEASVKAASGTTESNGLSMLDIAKHAVRTVISILGPEDRLCLVQFSRESSTVLPLTAMDAAGKAMAEDKLAKMTFGNGTDLWGGIAKGLDELQNNRSEARLCHTLLLTDGETENAGTVMTNLEAAKESYGGSLPGSIYTFGFGYEIDSKLLVKIAGFSDGAYGFIPDAGFVGTIFVNAVSTLLATVSCDAFLTIKDPASVVEVLGGWERCGKDGDTINLGTLQYGQSKDVVVIVSSEADPPVIAASLAYSSLGGKHIVQASCSKAADKAEVEVHFLRSRSVDTLRKISETAEVSSVDWGKALLRTLAEEVSASSVSEQEKVKGLLEDILGQCCEALDQKQSWERWGRHYLPSVMFAHQLQQCNNFKDPGVQFYGGELFADIRDVA</sequence>
<dbReference type="EMBL" id="CAJNNW010037299">
    <property type="protein sequence ID" value="CAE8740655.1"/>
    <property type="molecule type" value="Genomic_DNA"/>
</dbReference>
<dbReference type="PANTHER" id="PTHR10579:SF156">
    <property type="entry name" value="VWFA DOMAIN-CONTAINING PROTEIN"/>
    <property type="match status" value="1"/>
</dbReference>
<proteinExistence type="predicted"/>
<dbReference type="SUPFAM" id="SSF53300">
    <property type="entry name" value="vWA-like"/>
    <property type="match status" value="1"/>
</dbReference>
<dbReference type="InterPro" id="IPR051266">
    <property type="entry name" value="CLCR"/>
</dbReference>
<feature type="non-terminal residue" evidence="2">
    <location>
        <position position="1"/>
    </location>
</feature>
<gene>
    <name evidence="2" type="ORF">PGLA2088_LOCUS50113</name>
</gene>
<dbReference type="AlphaFoldDB" id="A0A813LV33"/>
<dbReference type="InterPro" id="IPR032838">
    <property type="entry name" value="Vwaint_dom"/>
</dbReference>
<comment type="caution">
    <text evidence="2">The sequence shown here is derived from an EMBL/GenBank/DDBJ whole genome shotgun (WGS) entry which is preliminary data.</text>
</comment>
<dbReference type="Proteomes" id="UP000626109">
    <property type="component" value="Unassembled WGS sequence"/>
</dbReference>
<evidence type="ECO:0000313" key="3">
    <source>
        <dbReference type="Proteomes" id="UP000626109"/>
    </source>
</evidence>
<protein>
    <recommendedName>
        <fullName evidence="1">VWFA domain-containing protein</fullName>
    </recommendedName>
</protein>
<name>A0A813LV33_POLGL</name>
<reference evidence="2" key="1">
    <citation type="submission" date="2021-02" db="EMBL/GenBank/DDBJ databases">
        <authorList>
            <person name="Dougan E. K."/>
            <person name="Rhodes N."/>
            <person name="Thang M."/>
            <person name="Chan C."/>
        </authorList>
    </citation>
    <scope>NUCLEOTIDE SEQUENCE</scope>
</reference>
<accession>A0A813LV33</accession>
<organism evidence="2 3">
    <name type="scientific">Polarella glacialis</name>
    <name type="common">Dinoflagellate</name>
    <dbReference type="NCBI Taxonomy" id="89957"/>
    <lineage>
        <taxon>Eukaryota</taxon>
        <taxon>Sar</taxon>
        <taxon>Alveolata</taxon>
        <taxon>Dinophyceae</taxon>
        <taxon>Suessiales</taxon>
        <taxon>Suessiaceae</taxon>
        <taxon>Polarella</taxon>
    </lineage>
</organism>